<organism evidence="1 2">
    <name type="scientific">Naganishia cerealis</name>
    <dbReference type="NCBI Taxonomy" id="610337"/>
    <lineage>
        <taxon>Eukaryota</taxon>
        <taxon>Fungi</taxon>
        <taxon>Dikarya</taxon>
        <taxon>Basidiomycota</taxon>
        <taxon>Agaricomycotina</taxon>
        <taxon>Tremellomycetes</taxon>
        <taxon>Filobasidiales</taxon>
        <taxon>Filobasidiaceae</taxon>
        <taxon>Naganishia</taxon>
    </lineage>
</organism>
<sequence>MDESEAIDLEEEHVCACRNAAIWPPYPVLLQEMEQSANANGLSPIDMVHQRGVYVHSSPQRMEDFERIRAVKNLETPKGLLPLKDVITRWNFKDAAIAHILRLRATVESFTTRSSGRKYSRFHKSVFDALEIIQPSLKVFLHLTQVYSEVAAHACRIIPDLVNAIDQLRELHSHPSVTAGRRQSSEEAIGKLLKYLKRFLRNPWVCAAFALDPTVREEDLLKLLTEEYLSET</sequence>
<keyword evidence="2" id="KW-1185">Reference proteome</keyword>
<comment type="caution">
    <text evidence="1">The sequence shown here is derived from an EMBL/GenBank/DDBJ whole genome shotgun (WGS) entry which is preliminary data.</text>
</comment>
<accession>A0ACC2WFF9</accession>
<evidence type="ECO:0000313" key="2">
    <source>
        <dbReference type="Proteomes" id="UP001241377"/>
    </source>
</evidence>
<dbReference type="EMBL" id="JASBWR010000015">
    <property type="protein sequence ID" value="KAJ9109919.1"/>
    <property type="molecule type" value="Genomic_DNA"/>
</dbReference>
<protein>
    <submittedName>
        <fullName evidence="1">Uncharacterized protein</fullName>
    </submittedName>
</protein>
<dbReference type="Proteomes" id="UP001241377">
    <property type="component" value="Unassembled WGS sequence"/>
</dbReference>
<evidence type="ECO:0000313" key="1">
    <source>
        <dbReference type="EMBL" id="KAJ9109919.1"/>
    </source>
</evidence>
<gene>
    <name evidence="1" type="ORF">QFC19_001899</name>
</gene>
<proteinExistence type="predicted"/>
<name>A0ACC2WFF9_9TREE</name>
<reference evidence="1" key="1">
    <citation type="submission" date="2023-04" db="EMBL/GenBank/DDBJ databases">
        <title>Draft Genome sequencing of Naganishia species isolated from polar environments using Oxford Nanopore Technology.</title>
        <authorList>
            <person name="Leo P."/>
            <person name="Venkateswaran K."/>
        </authorList>
    </citation>
    <scope>NUCLEOTIDE SEQUENCE</scope>
    <source>
        <strain evidence="1">MNA-CCFEE 5261</strain>
    </source>
</reference>